<proteinExistence type="predicted"/>
<dbReference type="GO" id="GO:0006011">
    <property type="term" value="P:UDP-alpha-D-glucose metabolic process"/>
    <property type="evidence" value="ECO:0007669"/>
    <property type="project" value="InterPro"/>
</dbReference>
<dbReference type="PANTHER" id="PTHR39083:SF1">
    <property type="entry name" value="CYCLIC DI-GMP-BINDING PROTEIN"/>
    <property type="match status" value="1"/>
</dbReference>
<comment type="subcellular location">
    <subcellularLocation>
        <location evidence="1">Cell membrane</location>
        <topology evidence="1">Single-pass membrane protein</topology>
    </subcellularLocation>
</comment>
<protein>
    <submittedName>
        <fullName evidence="7">Cell wall anchor</fullName>
    </submittedName>
</protein>
<feature type="transmembrane region" description="Helical" evidence="6">
    <location>
        <begin position="690"/>
        <end position="711"/>
    </location>
</feature>
<dbReference type="InterPro" id="IPR018513">
    <property type="entry name" value="Cell_synthase_bac"/>
</dbReference>
<organism evidence="7 8">
    <name type="scientific">Clostridium diolis</name>
    <dbReference type="NCBI Taxonomy" id="223919"/>
    <lineage>
        <taxon>Bacteria</taxon>
        <taxon>Bacillati</taxon>
        <taxon>Bacillota</taxon>
        <taxon>Clostridia</taxon>
        <taxon>Eubacteriales</taxon>
        <taxon>Clostridiaceae</taxon>
        <taxon>Clostridium</taxon>
    </lineage>
</organism>
<keyword evidence="2" id="KW-1003">Cell membrane</keyword>
<dbReference type="Proteomes" id="UP000325212">
    <property type="component" value="Unassembled WGS sequence"/>
</dbReference>
<evidence type="ECO:0000313" key="7">
    <source>
        <dbReference type="EMBL" id="GEA29242.1"/>
    </source>
</evidence>
<name>A0AAV3VVA8_9CLOT</name>
<dbReference type="GO" id="GO:0005886">
    <property type="term" value="C:plasma membrane"/>
    <property type="evidence" value="ECO:0007669"/>
    <property type="project" value="UniProtKB-SubCell"/>
</dbReference>
<dbReference type="RefSeq" id="WP_039769547.1">
    <property type="nucleotide sequence ID" value="NZ_BJLA01000001.1"/>
</dbReference>
<accession>A0AAV3VVA8</accession>
<keyword evidence="4 6" id="KW-1133">Transmembrane helix</keyword>
<evidence type="ECO:0000256" key="2">
    <source>
        <dbReference type="ARBA" id="ARBA00022475"/>
    </source>
</evidence>
<evidence type="ECO:0000256" key="4">
    <source>
        <dbReference type="ARBA" id="ARBA00022989"/>
    </source>
</evidence>
<dbReference type="AlphaFoldDB" id="A0AAV3VVA8"/>
<sequence length="734" mass="83670">MKGYISNKVMRNNEKHIFGVLFFFVCFIFSTAILIFNTGAEVFAASEGNNIETTESIKTYSLSNDISFNGTFSSNSIYFNVDKWWENTKAEVQVNFSINQLIDNSKNSYIKLSVNGTPFYSQKVYYRADSEVQQLTVSIPKELIKTGSSELKIEAYLRSSSEDPCVDDVNSANWFVIKDGTNIKTTFNNIISNNKISDIPYPFLKNYDNDSDLEDLLIIIPDDYTDSELSAAYILNSYLQKLNDKYENKISITKYGDFQKGENTNNIFIGKFNSFPNEYTEENDQSDECLIKISNSLYSKNTNIKNMMILCNDDDNLIRGVKALGNQELISQLSGDTYKVNKDLKVDTVPDTKSGKITFDNMGIGEIQLKGVFRREAGISYSIPKNKVFSQSDKLKIFMRYSDNLDFDKSLVTVYVNNTPIGSKKLDKGKALNDELELSLPNDISYTNYLDIKLGFDLILKDTYCEKREEAMPWALVTRDSYLYIGDNDTEGYYFSSYSAPFVKDEMFNDVAMIVPDSLSSKEMNSLGKVIGFLGKDVAYNNGDLKVISNSNVTADDKKKNVIVYGTPKTNKLISEINDKLWFKYDESYSKFLSNEKLQLTDPFSYKIANFQFDISKYNSQKVMLVLTSPNNKVLEDSLNYLSVTDMFQKLNGDCAIIDEEGNIKTYKMKKETTKPVYEKVEELGSNAKIMLIIIGLFIIFAVIAIVLYLYKNKSKDKSDKGKIGSRRRRYNKK</sequence>
<keyword evidence="5 6" id="KW-0472">Membrane</keyword>
<evidence type="ECO:0000256" key="3">
    <source>
        <dbReference type="ARBA" id="ARBA00022692"/>
    </source>
</evidence>
<dbReference type="EMBL" id="BJLA01000001">
    <property type="protein sequence ID" value="GEA29242.1"/>
    <property type="molecule type" value="Genomic_DNA"/>
</dbReference>
<dbReference type="Pfam" id="PF03170">
    <property type="entry name" value="BcsB"/>
    <property type="match status" value="1"/>
</dbReference>
<gene>
    <name evidence="7" type="ORF">CDIOL_01650</name>
</gene>
<reference evidence="7 8" key="1">
    <citation type="submission" date="2019-06" db="EMBL/GenBank/DDBJ databases">
        <title>Draft genome sequence of Clostridium diolis DSM 15410.</title>
        <authorList>
            <person name="Kobayashi H."/>
            <person name="Tanizawa Y."/>
            <person name="Tohno M."/>
        </authorList>
    </citation>
    <scope>NUCLEOTIDE SEQUENCE [LARGE SCALE GENOMIC DNA]</scope>
    <source>
        <strain evidence="7 8">DSM 15410</strain>
    </source>
</reference>
<evidence type="ECO:0000256" key="1">
    <source>
        <dbReference type="ARBA" id="ARBA00004162"/>
    </source>
</evidence>
<comment type="caution">
    <text evidence="7">The sequence shown here is derived from an EMBL/GenBank/DDBJ whole genome shotgun (WGS) entry which is preliminary data.</text>
</comment>
<dbReference type="PANTHER" id="PTHR39083">
    <property type="entry name" value="CYCLIC DI-GMP-BINDING PROTEIN"/>
    <property type="match status" value="1"/>
</dbReference>
<evidence type="ECO:0000313" key="8">
    <source>
        <dbReference type="Proteomes" id="UP000325212"/>
    </source>
</evidence>
<dbReference type="Gene3D" id="2.60.120.260">
    <property type="entry name" value="Galactose-binding domain-like"/>
    <property type="match status" value="2"/>
</dbReference>
<evidence type="ECO:0000256" key="6">
    <source>
        <dbReference type="SAM" id="Phobius"/>
    </source>
</evidence>
<keyword evidence="8" id="KW-1185">Reference proteome</keyword>
<evidence type="ECO:0000256" key="5">
    <source>
        <dbReference type="ARBA" id="ARBA00023136"/>
    </source>
</evidence>
<keyword evidence="3 6" id="KW-0812">Transmembrane</keyword>